<organism evidence="12 13">
    <name type="scientific">Niveispirillum lacus</name>
    <dbReference type="NCBI Taxonomy" id="1981099"/>
    <lineage>
        <taxon>Bacteria</taxon>
        <taxon>Pseudomonadati</taxon>
        <taxon>Pseudomonadota</taxon>
        <taxon>Alphaproteobacteria</taxon>
        <taxon>Rhodospirillales</taxon>
        <taxon>Azospirillaceae</taxon>
        <taxon>Niveispirillum</taxon>
    </lineage>
</organism>
<evidence type="ECO:0000256" key="1">
    <source>
        <dbReference type="ARBA" id="ARBA00004141"/>
    </source>
</evidence>
<dbReference type="GO" id="GO:0032153">
    <property type="term" value="C:cell division site"/>
    <property type="evidence" value="ECO:0007669"/>
    <property type="project" value="TreeGrafter"/>
</dbReference>
<keyword evidence="11" id="KW-0997">Cell inner membrane</keyword>
<feature type="transmembrane region" description="Helical" evidence="11">
    <location>
        <begin position="145"/>
        <end position="164"/>
    </location>
</feature>
<dbReference type="PROSITE" id="PS00428">
    <property type="entry name" value="FTSW_RODA_SPOVE"/>
    <property type="match status" value="1"/>
</dbReference>
<dbReference type="EMBL" id="NOXU01000031">
    <property type="protein sequence ID" value="OYQ32554.1"/>
    <property type="molecule type" value="Genomic_DNA"/>
</dbReference>
<evidence type="ECO:0000256" key="10">
    <source>
        <dbReference type="ARBA" id="ARBA00023316"/>
    </source>
</evidence>
<comment type="subcellular location">
    <subcellularLocation>
        <location evidence="11">Cell inner membrane</location>
        <topology evidence="11">Multi-pass membrane protein</topology>
    </subcellularLocation>
    <subcellularLocation>
        <location evidence="1">Membrane</location>
        <topology evidence="1">Multi-pass membrane protein</topology>
    </subcellularLocation>
</comment>
<keyword evidence="3 11" id="KW-0328">Glycosyltransferase</keyword>
<feature type="transmembrane region" description="Helical" evidence="11">
    <location>
        <begin position="20"/>
        <end position="44"/>
    </location>
</feature>
<comment type="similarity">
    <text evidence="11">Belongs to the SEDS family. MrdB/RodA subfamily.</text>
</comment>
<dbReference type="UniPathway" id="UPA00219"/>
<evidence type="ECO:0000313" key="12">
    <source>
        <dbReference type="EMBL" id="OYQ32554.1"/>
    </source>
</evidence>
<comment type="pathway">
    <text evidence="11">Cell wall biogenesis; peptidoglycan biosynthesis.</text>
</comment>
<evidence type="ECO:0000256" key="6">
    <source>
        <dbReference type="ARBA" id="ARBA00022960"/>
    </source>
</evidence>
<dbReference type="InterPro" id="IPR011923">
    <property type="entry name" value="RodA/MrdB"/>
</dbReference>
<evidence type="ECO:0000256" key="3">
    <source>
        <dbReference type="ARBA" id="ARBA00022676"/>
    </source>
</evidence>
<dbReference type="AlphaFoldDB" id="A0A255YV45"/>
<keyword evidence="5 11" id="KW-0812">Transmembrane</keyword>
<dbReference type="RefSeq" id="WP_094457589.1">
    <property type="nucleotide sequence ID" value="NZ_NOXU01000031.1"/>
</dbReference>
<dbReference type="GO" id="GO:0008360">
    <property type="term" value="P:regulation of cell shape"/>
    <property type="evidence" value="ECO:0007669"/>
    <property type="project" value="UniProtKB-KW"/>
</dbReference>
<evidence type="ECO:0000256" key="2">
    <source>
        <dbReference type="ARBA" id="ARBA00022475"/>
    </source>
</evidence>
<dbReference type="GO" id="GO:0008955">
    <property type="term" value="F:peptidoglycan glycosyltransferase activity"/>
    <property type="evidence" value="ECO:0007669"/>
    <property type="project" value="UniProtKB-UniRule"/>
</dbReference>
<dbReference type="InterPro" id="IPR001182">
    <property type="entry name" value="FtsW/RodA"/>
</dbReference>
<dbReference type="GO" id="GO:0071555">
    <property type="term" value="P:cell wall organization"/>
    <property type="evidence" value="ECO:0007669"/>
    <property type="project" value="UniProtKB-KW"/>
</dbReference>
<keyword evidence="7 11" id="KW-0573">Peptidoglycan synthesis</keyword>
<dbReference type="OrthoDB" id="9768187at2"/>
<feature type="transmembrane region" description="Helical" evidence="11">
    <location>
        <begin position="280"/>
        <end position="301"/>
    </location>
</feature>
<evidence type="ECO:0000256" key="4">
    <source>
        <dbReference type="ARBA" id="ARBA00022679"/>
    </source>
</evidence>
<dbReference type="GO" id="GO:0009252">
    <property type="term" value="P:peptidoglycan biosynthetic process"/>
    <property type="evidence" value="ECO:0007669"/>
    <property type="project" value="UniProtKB-UniRule"/>
</dbReference>
<dbReference type="GO" id="GO:0005886">
    <property type="term" value="C:plasma membrane"/>
    <property type="evidence" value="ECO:0007669"/>
    <property type="project" value="UniProtKB-SubCell"/>
</dbReference>
<proteinExistence type="inferred from homology"/>
<evidence type="ECO:0000313" key="13">
    <source>
        <dbReference type="Proteomes" id="UP000216998"/>
    </source>
</evidence>
<dbReference type="NCBIfam" id="TIGR02210">
    <property type="entry name" value="rodA_shape"/>
    <property type="match status" value="1"/>
</dbReference>
<comment type="caution">
    <text evidence="12">The sequence shown here is derived from an EMBL/GenBank/DDBJ whole genome shotgun (WGS) entry which is preliminary data.</text>
</comment>
<dbReference type="PANTHER" id="PTHR30474:SF1">
    <property type="entry name" value="PEPTIDOGLYCAN GLYCOSYLTRANSFERASE MRDB"/>
    <property type="match status" value="1"/>
</dbReference>
<accession>A0A255YV45</accession>
<keyword evidence="2 11" id="KW-1003">Cell membrane</keyword>
<dbReference type="GO" id="GO:0051301">
    <property type="term" value="P:cell division"/>
    <property type="evidence" value="ECO:0007669"/>
    <property type="project" value="InterPro"/>
</dbReference>
<keyword evidence="10 11" id="KW-0961">Cell wall biogenesis/degradation</keyword>
<evidence type="ECO:0000256" key="9">
    <source>
        <dbReference type="ARBA" id="ARBA00023136"/>
    </source>
</evidence>
<feature type="transmembrane region" description="Helical" evidence="11">
    <location>
        <begin position="82"/>
        <end position="99"/>
    </location>
</feature>
<keyword evidence="9 11" id="KW-0472">Membrane</keyword>
<evidence type="ECO:0000256" key="8">
    <source>
        <dbReference type="ARBA" id="ARBA00022989"/>
    </source>
</evidence>
<feature type="transmembrane region" description="Helical" evidence="11">
    <location>
        <begin position="56"/>
        <end position="76"/>
    </location>
</feature>
<evidence type="ECO:0000256" key="5">
    <source>
        <dbReference type="ARBA" id="ARBA00022692"/>
    </source>
</evidence>
<dbReference type="EC" id="2.4.99.28" evidence="11"/>
<reference evidence="12 13" key="1">
    <citation type="submission" date="2017-07" db="EMBL/GenBank/DDBJ databases">
        <title>Niveispirillum cyanobacteriorum sp. nov., isolated from cyanobacterial aggregates in a eutrophic lake.</title>
        <authorList>
            <person name="Cai H."/>
        </authorList>
    </citation>
    <scope>NUCLEOTIDE SEQUENCE [LARGE SCALE GENOMIC DNA]</scope>
    <source>
        <strain evidence="13">TH1-14</strain>
    </source>
</reference>
<feature type="transmembrane region" description="Helical" evidence="11">
    <location>
        <begin position="313"/>
        <end position="340"/>
    </location>
</feature>
<dbReference type="InterPro" id="IPR018365">
    <property type="entry name" value="Cell_cycle_FtsW-rel_CS"/>
</dbReference>
<name>A0A255YV45_9PROT</name>
<comment type="catalytic activity">
    <reaction evidence="11">
        <text>[GlcNAc-(1-&gt;4)-Mur2Ac(oyl-L-Ala-gamma-D-Glu-L-Lys-D-Ala-D-Ala)](n)-di-trans,octa-cis-undecaprenyl diphosphate + beta-D-GlcNAc-(1-&gt;4)-Mur2Ac(oyl-L-Ala-gamma-D-Glu-L-Lys-D-Ala-D-Ala)-di-trans,octa-cis-undecaprenyl diphosphate = [GlcNAc-(1-&gt;4)-Mur2Ac(oyl-L-Ala-gamma-D-Glu-L-Lys-D-Ala-D-Ala)](n+1)-di-trans,octa-cis-undecaprenyl diphosphate + di-trans,octa-cis-undecaprenyl diphosphate + H(+)</text>
        <dbReference type="Rhea" id="RHEA:23708"/>
        <dbReference type="Rhea" id="RHEA-COMP:9602"/>
        <dbReference type="Rhea" id="RHEA-COMP:9603"/>
        <dbReference type="ChEBI" id="CHEBI:15378"/>
        <dbReference type="ChEBI" id="CHEBI:58405"/>
        <dbReference type="ChEBI" id="CHEBI:60033"/>
        <dbReference type="ChEBI" id="CHEBI:78435"/>
        <dbReference type="EC" id="2.4.99.28"/>
    </reaction>
</comment>
<dbReference type="PANTHER" id="PTHR30474">
    <property type="entry name" value="CELL CYCLE PROTEIN"/>
    <property type="match status" value="1"/>
</dbReference>
<sequence>MTLDISGDSAALSFTEKLGQIPWSFVLLITAVACVGFAMLYSAANGQFDPWASRQMVRFTVGLGLMLFIAMVDIRIWMKMAYPLYGLVMVLLIGVDLFGSMGKGAQRWIDLGFVQLQPSEIMKITLVMALARYFHGASLEDTGRIPFLLVPLAIVAAPVALVLAQPNLGTSMMLIMASGAMFFLSGVRWWKFALVISAVLIAIPLSWQFLLHDYQRDRVETFLDPDSDPLGTGYHITQSKIAFGSGGLMGKGFLQGTQSHLNFLPEKQTDFIFTMLAEEFGLVGSISFLLLYCMLLLFGFIIAGRCRHQFGRLLALGLTVNLFLYLFINVAMIMGLIPVVGVPLPLISYGGTATLAVMVGFGLLISVHVHRDVRMSRRGLGDL</sequence>
<dbReference type="Proteomes" id="UP000216998">
    <property type="component" value="Unassembled WGS sequence"/>
</dbReference>
<feature type="transmembrane region" description="Helical" evidence="11">
    <location>
        <begin position="192"/>
        <end position="210"/>
    </location>
</feature>
<keyword evidence="6 11" id="KW-0133">Cell shape</keyword>
<dbReference type="HAMAP" id="MF_02079">
    <property type="entry name" value="PGT_RodA"/>
    <property type="match status" value="1"/>
</dbReference>
<evidence type="ECO:0000256" key="11">
    <source>
        <dbReference type="HAMAP-Rule" id="MF_02079"/>
    </source>
</evidence>
<keyword evidence="13" id="KW-1185">Reference proteome</keyword>
<protein>
    <recommendedName>
        <fullName evidence="11">Peptidoglycan glycosyltransferase MrdB</fullName>
        <shortName evidence="11">PGT</shortName>
        <ecNumber evidence="11">2.4.99.28</ecNumber>
    </recommendedName>
    <alternativeName>
        <fullName evidence="11">Cell elongation protein RodA</fullName>
    </alternativeName>
    <alternativeName>
        <fullName evidence="11">Cell wall polymerase</fullName>
    </alternativeName>
    <alternativeName>
        <fullName evidence="11">Peptidoglycan polymerase</fullName>
        <shortName evidence="11">PG polymerase</shortName>
    </alternativeName>
</protein>
<evidence type="ECO:0000256" key="7">
    <source>
        <dbReference type="ARBA" id="ARBA00022984"/>
    </source>
</evidence>
<keyword evidence="4 11" id="KW-0808">Transferase</keyword>
<feature type="transmembrane region" description="Helical" evidence="11">
    <location>
        <begin position="170"/>
        <end position="187"/>
    </location>
</feature>
<gene>
    <name evidence="11" type="primary">mrdB</name>
    <name evidence="11" type="synonym">rodA</name>
    <name evidence="12" type="ORF">CHU95_17370</name>
</gene>
<feature type="transmembrane region" description="Helical" evidence="11">
    <location>
        <begin position="346"/>
        <end position="369"/>
    </location>
</feature>
<dbReference type="GO" id="GO:0015648">
    <property type="term" value="F:lipid-linked peptidoglycan transporter activity"/>
    <property type="evidence" value="ECO:0007669"/>
    <property type="project" value="TreeGrafter"/>
</dbReference>
<dbReference type="Pfam" id="PF01098">
    <property type="entry name" value="FTSW_RODA_SPOVE"/>
    <property type="match status" value="1"/>
</dbReference>
<comment type="function">
    <text evidence="11">Peptidoglycan polymerase that is essential for cell wall elongation.</text>
</comment>
<keyword evidence="8 11" id="KW-1133">Transmembrane helix</keyword>